<dbReference type="Pfam" id="PF05036">
    <property type="entry name" value="SPOR"/>
    <property type="match status" value="1"/>
</dbReference>
<sequence length="391" mass="44578">MVIDYYIDDFLYVLTPRMLYKLDCDDLSILDRIPLPQRFNYMTTISTNIALITSDEIILINKRNLGYAAGIGIERADNRPLAAPEHFRPPSRDVLYLISDSGSKSTLIMLNVQTGEVSRRLALDKIVYCECDCLTQTISILDASHRITILDAFLNKKKTLTSDVRAHWFTARENGYLLGNDQGFFSIDGNGRVIDFLPTSIVHVRSTDKLVVINKQGVLICDPLTLRPQQYFEFDRYLIRLAVERADETKYAVVVDTSQTFYAIELQTAHIDTLTKKKETVPITIPFADRMDTDSLWYFQIGAFVTAENAQNSYNALRLRGLPVYIDTSELYRVKLGGFSSKAEAINLVESANLNGWFVFQEKIRQSERAEFHVGTATYMFEDGIIRRITP</sequence>
<dbReference type="InterPro" id="IPR036680">
    <property type="entry name" value="SPOR-like_sf"/>
</dbReference>
<dbReference type="SUPFAM" id="SSF110997">
    <property type="entry name" value="Sporulation related repeat"/>
    <property type="match status" value="1"/>
</dbReference>
<dbReference type="InterPro" id="IPR007730">
    <property type="entry name" value="SPOR-like_dom"/>
</dbReference>
<gene>
    <name evidence="2" type="ORF">AMJ87_04430</name>
</gene>
<evidence type="ECO:0000313" key="2">
    <source>
        <dbReference type="EMBL" id="KPK72570.1"/>
    </source>
</evidence>
<reference evidence="2 3" key="1">
    <citation type="journal article" date="2015" name="Microbiome">
        <title>Genomic resolution of linkages in carbon, nitrogen, and sulfur cycling among widespread estuary sediment bacteria.</title>
        <authorList>
            <person name="Baker B.J."/>
            <person name="Lazar C.S."/>
            <person name="Teske A.P."/>
            <person name="Dick G.J."/>
        </authorList>
    </citation>
    <scope>NUCLEOTIDE SEQUENCE [LARGE SCALE GENOMIC DNA]</scope>
    <source>
        <strain evidence="2">SM23_60</strain>
    </source>
</reference>
<dbReference type="EMBL" id="LJUO01000028">
    <property type="protein sequence ID" value="KPK72570.1"/>
    <property type="molecule type" value="Genomic_DNA"/>
</dbReference>
<protein>
    <recommendedName>
        <fullName evidence="1">SPOR domain-containing protein</fullName>
    </recommendedName>
</protein>
<name>A0A0S8GLR7_UNCW3</name>
<organism evidence="2 3">
    <name type="scientific">candidate division WOR_3 bacterium SM23_60</name>
    <dbReference type="NCBI Taxonomy" id="1703780"/>
    <lineage>
        <taxon>Bacteria</taxon>
        <taxon>Bacteria division WOR-3</taxon>
    </lineage>
</organism>
<comment type="caution">
    <text evidence="2">The sequence shown here is derived from an EMBL/GenBank/DDBJ whole genome shotgun (WGS) entry which is preliminary data.</text>
</comment>
<dbReference type="Proteomes" id="UP000051096">
    <property type="component" value="Unassembled WGS sequence"/>
</dbReference>
<accession>A0A0S8GLR7</accession>
<dbReference type="AlphaFoldDB" id="A0A0S8GLR7"/>
<proteinExistence type="predicted"/>
<evidence type="ECO:0000313" key="3">
    <source>
        <dbReference type="Proteomes" id="UP000051096"/>
    </source>
</evidence>
<dbReference type="Gene3D" id="3.30.70.1070">
    <property type="entry name" value="Sporulation related repeat"/>
    <property type="match status" value="1"/>
</dbReference>
<dbReference type="GO" id="GO:0042834">
    <property type="term" value="F:peptidoglycan binding"/>
    <property type="evidence" value="ECO:0007669"/>
    <property type="project" value="InterPro"/>
</dbReference>
<feature type="domain" description="SPOR" evidence="1">
    <location>
        <begin position="295"/>
        <end position="359"/>
    </location>
</feature>
<evidence type="ECO:0000259" key="1">
    <source>
        <dbReference type="Pfam" id="PF05036"/>
    </source>
</evidence>